<organism evidence="2 3">
    <name type="scientific">Helicoverpa armigera</name>
    <name type="common">Cotton bollworm</name>
    <name type="synonym">Heliothis armigera</name>
    <dbReference type="NCBI Taxonomy" id="29058"/>
    <lineage>
        <taxon>Eukaryota</taxon>
        <taxon>Metazoa</taxon>
        <taxon>Ecdysozoa</taxon>
        <taxon>Arthropoda</taxon>
        <taxon>Hexapoda</taxon>
        <taxon>Insecta</taxon>
        <taxon>Pterygota</taxon>
        <taxon>Neoptera</taxon>
        <taxon>Endopterygota</taxon>
        <taxon>Lepidoptera</taxon>
        <taxon>Glossata</taxon>
        <taxon>Ditrysia</taxon>
        <taxon>Noctuoidea</taxon>
        <taxon>Noctuidae</taxon>
        <taxon>Heliothinae</taxon>
        <taxon>Helicoverpa</taxon>
    </lineage>
</organism>
<accession>A0A2W1BFH5</accession>
<evidence type="ECO:0000313" key="3">
    <source>
        <dbReference type="Proteomes" id="UP000249218"/>
    </source>
</evidence>
<evidence type="ECO:0000256" key="1">
    <source>
        <dbReference type="SAM" id="SignalP"/>
    </source>
</evidence>
<dbReference type="Proteomes" id="UP000249218">
    <property type="component" value="Unassembled WGS sequence"/>
</dbReference>
<evidence type="ECO:0000313" key="2">
    <source>
        <dbReference type="EMBL" id="PZC73548.1"/>
    </source>
</evidence>
<dbReference type="AlphaFoldDB" id="A0A2W1BFH5"/>
<sequence length="70" mass="7104">MKGFLLFLVVVLLAYTYAAPQGPATNYGSVSAHSGSSASGVISGSTFGNDAFNAGAKRPCPLFQALFVGC</sequence>
<gene>
    <name evidence="2" type="primary">HaOG209426</name>
    <name evidence="2" type="ORF">B5X24_HaOG209426</name>
</gene>
<proteinExistence type="predicted"/>
<keyword evidence="1" id="KW-0732">Signal</keyword>
<keyword evidence="3" id="KW-1185">Reference proteome</keyword>
<protein>
    <submittedName>
        <fullName evidence="2">Uncharacterized protein</fullName>
    </submittedName>
</protein>
<feature type="signal peptide" evidence="1">
    <location>
        <begin position="1"/>
        <end position="18"/>
    </location>
</feature>
<dbReference type="EMBL" id="KZ150099">
    <property type="protein sequence ID" value="PZC73548.1"/>
    <property type="molecule type" value="Genomic_DNA"/>
</dbReference>
<name>A0A2W1BFH5_HELAM</name>
<feature type="chain" id="PRO_5016111008" evidence="1">
    <location>
        <begin position="19"/>
        <end position="70"/>
    </location>
</feature>
<reference evidence="2 3" key="1">
    <citation type="journal article" date="2017" name="BMC Biol.">
        <title>Genomic innovations, transcriptional plasticity and gene loss underlying the evolution and divergence of two highly polyphagous and invasive Helicoverpa pest species.</title>
        <authorList>
            <person name="Pearce S.L."/>
            <person name="Clarke D.F."/>
            <person name="East P.D."/>
            <person name="Elfekih S."/>
            <person name="Gordon K.H."/>
            <person name="Jermiin L.S."/>
            <person name="McGaughran A."/>
            <person name="Oakeshott J.G."/>
            <person name="Papanikolaou A."/>
            <person name="Perera O.P."/>
            <person name="Rane R.V."/>
            <person name="Richards S."/>
            <person name="Tay W.T."/>
            <person name="Walsh T.K."/>
            <person name="Anderson A."/>
            <person name="Anderson C.J."/>
            <person name="Asgari S."/>
            <person name="Board P.G."/>
            <person name="Bretschneider A."/>
            <person name="Campbell P.M."/>
            <person name="Chertemps T."/>
            <person name="Christeller J.T."/>
            <person name="Coppin C.W."/>
            <person name="Downes S.J."/>
            <person name="Duan G."/>
            <person name="Farnsworth C.A."/>
            <person name="Good R.T."/>
            <person name="Han L.B."/>
            <person name="Han Y.C."/>
            <person name="Hatje K."/>
            <person name="Horne I."/>
            <person name="Huang Y.P."/>
            <person name="Hughes D.S."/>
            <person name="Jacquin-Joly E."/>
            <person name="James W."/>
            <person name="Jhangiani S."/>
            <person name="Kollmar M."/>
            <person name="Kuwar S.S."/>
            <person name="Li S."/>
            <person name="Liu N.Y."/>
            <person name="Maibeche M.T."/>
            <person name="Miller J.R."/>
            <person name="Montagne N."/>
            <person name="Perry T."/>
            <person name="Qu J."/>
            <person name="Song S.V."/>
            <person name="Sutton G.G."/>
            <person name="Vogel H."/>
            <person name="Walenz B.P."/>
            <person name="Xu W."/>
            <person name="Zhang H.J."/>
            <person name="Zou Z."/>
            <person name="Batterham P."/>
            <person name="Edwards O.R."/>
            <person name="Feyereisen R."/>
            <person name="Gibbs R.A."/>
            <person name="Heckel D.G."/>
            <person name="McGrath A."/>
            <person name="Robin C."/>
            <person name="Scherer S.E."/>
            <person name="Worley K.C."/>
            <person name="Wu Y.D."/>
        </authorList>
    </citation>
    <scope>NUCLEOTIDE SEQUENCE [LARGE SCALE GENOMIC DNA]</scope>
    <source>
        <strain evidence="2">Harm_GR_Male_#8</strain>
        <tissue evidence="2">Whole organism</tissue>
    </source>
</reference>